<dbReference type="AlphaFoldDB" id="A0A8B8BXL7"/>
<reference evidence="4" key="1">
    <citation type="submission" date="2025-08" db="UniProtKB">
        <authorList>
            <consortium name="RefSeq"/>
        </authorList>
    </citation>
    <scope>IDENTIFICATION</scope>
    <source>
        <tissue evidence="4">Whole sample</tissue>
    </source>
</reference>
<gene>
    <name evidence="4" type="primary">LOC111114131</name>
</gene>
<sequence>MATLLNFGFTKPTSATPLKGNESEPDLNNNESHKSSIMRRTFNNRWLNEYSWLAFDDTTKSMRCKFCTKSKRSNPFGLNGSKNFQRSALERHQSSDDHILATSNKKQSEVFTKTVNEKFEKTKPAVSAMFRTVAFMVEEDIADRKFEKLIDLQIENDCDALKSTSNYKHADSFQKMEDVLAEAAQEEIDALISKCDFIGLMKDNIDIDQMNGMITSTKLTLETFINNPGQVLGETLDMIEQTGGQFHGVKLVLNDYAEEFPDFHVLANVLNVDGSKRKMIESATNSFISKMKRRKNNYQ</sequence>
<dbReference type="PANTHER" id="PTHR46880">
    <property type="entry name" value="RAS-ASSOCIATING DOMAIN-CONTAINING PROTEIN"/>
    <property type="match status" value="1"/>
</dbReference>
<dbReference type="RefSeq" id="XP_022308128.1">
    <property type="nucleotide sequence ID" value="XM_022452420.1"/>
</dbReference>
<keyword evidence="3" id="KW-1185">Reference proteome</keyword>
<dbReference type="Pfam" id="PF25431">
    <property type="entry name" value="zf-C17orf113"/>
    <property type="match status" value="1"/>
</dbReference>
<feature type="domain" description="C17orf113 probable zinc finger" evidence="2">
    <location>
        <begin position="50"/>
        <end position="108"/>
    </location>
</feature>
<evidence type="ECO:0000259" key="2">
    <source>
        <dbReference type="Pfam" id="PF25431"/>
    </source>
</evidence>
<feature type="region of interest" description="Disordered" evidence="1">
    <location>
        <begin position="13"/>
        <end position="34"/>
    </location>
</feature>
<proteinExistence type="predicted"/>
<dbReference type="KEGG" id="cvn:111114131"/>
<dbReference type="OrthoDB" id="6718861at2759"/>
<evidence type="ECO:0000256" key="1">
    <source>
        <dbReference type="SAM" id="MobiDB-lite"/>
    </source>
</evidence>
<evidence type="ECO:0000313" key="3">
    <source>
        <dbReference type="Proteomes" id="UP000694844"/>
    </source>
</evidence>
<dbReference type="InterPro" id="IPR057456">
    <property type="entry name" value="Znf_C17orf113"/>
</dbReference>
<dbReference type="GeneID" id="111114131"/>
<dbReference type="Proteomes" id="UP000694844">
    <property type="component" value="Chromosome 9"/>
</dbReference>
<organism evidence="3 4">
    <name type="scientific">Crassostrea virginica</name>
    <name type="common">Eastern oyster</name>
    <dbReference type="NCBI Taxonomy" id="6565"/>
    <lineage>
        <taxon>Eukaryota</taxon>
        <taxon>Metazoa</taxon>
        <taxon>Spiralia</taxon>
        <taxon>Lophotrochozoa</taxon>
        <taxon>Mollusca</taxon>
        <taxon>Bivalvia</taxon>
        <taxon>Autobranchia</taxon>
        <taxon>Pteriomorphia</taxon>
        <taxon>Ostreida</taxon>
        <taxon>Ostreoidea</taxon>
        <taxon>Ostreidae</taxon>
        <taxon>Crassostrea</taxon>
    </lineage>
</organism>
<name>A0A8B8BXL7_CRAVI</name>
<evidence type="ECO:0000313" key="4">
    <source>
        <dbReference type="RefSeq" id="XP_022308128.1"/>
    </source>
</evidence>
<protein>
    <submittedName>
        <fullName evidence="4">Uncharacterized protein LOC111114131</fullName>
    </submittedName>
</protein>
<accession>A0A8B8BXL7</accession>
<dbReference type="PANTHER" id="PTHR46880:SF5">
    <property type="entry name" value="DUF4371 DOMAIN-CONTAINING PROTEIN"/>
    <property type="match status" value="1"/>
</dbReference>